<evidence type="ECO:0000256" key="2">
    <source>
        <dbReference type="ARBA" id="ARBA00008420"/>
    </source>
</evidence>
<dbReference type="GO" id="GO:0046316">
    <property type="term" value="F:gluconokinase activity"/>
    <property type="evidence" value="ECO:0007669"/>
    <property type="project" value="UniProtKB-EC"/>
</dbReference>
<name>A0A2S6AB31_9NOCA</name>
<dbReference type="Gene3D" id="3.40.50.300">
    <property type="entry name" value="P-loop containing nucleotide triphosphate hydrolases"/>
    <property type="match status" value="1"/>
</dbReference>
<dbReference type="EC" id="2.7.1.12" evidence="3 10"/>
<evidence type="ECO:0000256" key="1">
    <source>
        <dbReference type="ARBA" id="ARBA00004761"/>
    </source>
</evidence>
<dbReference type="GO" id="GO:0005737">
    <property type="term" value="C:cytoplasm"/>
    <property type="evidence" value="ECO:0007669"/>
    <property type="project" value="TreeGrafter"/>
</dbReference>
<comment type="caution">
    <text evidence="11">The sequence shown here is derived from an EMBL/GenBank/DDBJ whole genome shotgun (WGS) entry which is preliminary data.</text>
</comment>
<dbReference type="EMBL" id="PSZD01000004">
    <property type="protein sequence ID" value="PPJ30717.1"/>
    <property type="molecule type" value="Genomic_DNA"/>
</dbReference>
<dbReference type="FunFam" id="3.40.50.300:FF:000522">
    <property type="entry name" value="Gluconokinase"/>
    <property type="match status" value="1"/>
</dbReference>
<evidence type="ECO:0000313" key="12">
    <source>
        <dbReference type="Proteomes" id="UP000238356"/>
    </source>
</evidence>
<comment type="similarity">
    <text evidence="2 10">Belongs to the gluconokinase GntK/GntV family.</text>
</comment>
<reference evidence="11 12" key="1">
    <citation type="submission" date="2018-02" db="EMBL/GenBank/DDBJ databases">
        <title>8 Nocardia nova and 1 Nocardia cyriacigeorgica strain used for evolution to TMP-SMX.</title>
        <authorList>
            <person name="Mehta H."/>
            <person name="Weng J."/>
            <person name="Shamoo Y."/>
        </authorList>
    </citation>
    <scope>NUCLEOTIDE SEQUENCE [LARGE SCALE GENOMIC DNA]</scope>
    <source>
        <strain evidence="11 12">BAA2227</strain>
    </source>
</reference>
<protein>
    <recommendedName>
        <fullName evidence="3 10">Gluconokinase</fullName>
        <ecNumber evidence="3 10">2.7.1.12</ecNumber>
    </recommendedName>
</protein>
<dbReference type="GO" id="GO:0005524">
    <property type="term" value="F:ATP binding"/>
    <property type="evidence" value="ECO:0007669"/>
    <property type="project" value="UniProtKB-KW"/>
</dbReference>
<keyword evidence="7 10" id="KW-0067">ATP-binding</keyword>
<keyword evidence="4 10" id="KW-0808">Transferase</keyword>
<dbReference type="Proteomes" id="UP000238356">
    <property type="component" value="Unassembled WGS sequence"/>
</dbReference>
<dbReference type="InterPro" id="IPR031322">
    <property type="entry name" value="Shikimate/glucono_kinase"/>
</dbReference>
<evidence type="ECO:0000256" key="5">
    <source>
        <dbReference type="ARBA" id="ARBA00022741"/>
    </source>
</evidence>
<keyword evidence="8" id="KW-0311">Gluconate utilization</keyword>
<evidence type="ECO:0000256" key="8">
    <source>
        <dbReference type="ARBA" id="ARBA00023064"/>
    </source>
</evidence>
<dbReference type="GO" id="GO:0019521">
    <property type="term" value="P:D-gluconate metabolic process"/>
    <property type="evidence" value="ECO:0007669"/>
    <property type="project" value="UniProtKB-KW"/>
</dbReference>
<evidence type="ECO:0000256" key="6">
    <source>
        <dbReference type="ARBA" id="ARBA00022777"/>
    </source>
</evidence>
<dbReference type="NCBIfam" id="TIGR01313">
    <property type="entry name" value="therm_gnt_kin"/>
    <property type="match status" value="1"/>
</dbReference>
<evidence type="ECO:0000256" key="3">
    <source>
        <dbReference type="ARBA" id="ARBA00012054"/>
    </source>
</evidence>
<keyword evidence="6 10" id="KW-0418">Kinase</keyword>
<gene>
    <name evidence="11" type="ORF">C5F51_09170</name>
</gene>
<comment type="catalytic activity">
    <reaction evidence="9 10">
        <text>D-gluconate + ATP = 6-phospho-D-gluconate + ADP + H(+)</text>
        <dbReference type="Rhea" id="RHEA:19433"/>
        <dbReference type="ChEBI" id="CHEBI:15378"/>
        <dbReference type="ChEBI" id="CHEBI:18391"/>
        <dbReference type="ChEBI" id="CHEBI:30616"/>
        <dbReference type="ChEBI" id="CHEBI:58759"/>
        <dbReference type="ChEBI" id="CHEBI:456216"/>
        <dbReference type="EC" id="2.7.1.12"/>
    </reaction>
</comment>
<dbReference type="PANTHER" id="PTHR43442:SF3">
    <property type="entry name" value="GLUCONOKINASE-RELATED"/>
    <property type="match status" value="1"/>
</dbReference>
<dbReference type="SUPFAM" id="SSF52540">
    <property type="entry name" value="P-loop containing nucleoside triphosphate hydrolases"/>
    <property type="match status" value="1"/>
</dbReference>
<dbReference type="RefSeq" id="WP_064908852.1">
    <property type="nucleotide sequence ID" value="NZ_PSZD01000004.1"/>
</dbReference>
<keyword evidence="12" id="KW-1185">Reference proteome</keyword>
<evidence type="ECO:0000313" key="11">
    <source>
        <dbReference type="EMBL" id="PPJ30717.1"/>
    </source>
</evidence>
<evidence type="ECO:0000256" key="9">
    <source>
        <dbReference type="ARBA" id="ARBA00048090"/>
    </source>
</evidence>
<dbReference type="PANTHER" id="PTHR43442">
    <property type="entry name" value="GLUCONOKINASE-RELATED"/>
    <property type="match status" value="1"/>
</dbReference>
<evidence type="ECO:0000256" key="7">
    <source>
        <dbReference type="ARBA" id="ARBA00022840"/>
    </source>
</evidence>
<dbReference type="InterPro" id="IPR027417">
    <property type="entry name" value="P-loop_NTPase"/>
</dbReference>
<sequence>MRPLGVVVMGVSGTGKSTVGRLLADRLGIPFADADDLHSAANIAKMSAGIPLTDEDRAPWLAAVGGWLRERMAEQTGGVIACSALRRRYRDIVRAAATEVIFLHLIADRDELVARMSRRRGHYMPVSLVDSQLRTLEPLDADERGAVLHTDRTPEVLADEAAALVRSMSR</sequence>
<dbReference type="CDD" id="cd02021">
    <property type="entry name" value="GntK"/>
    <property type="match status" value="1"/>
</dbReference>
<dbReference type="AlphaFoldDB" id="A0A2S6AB31"/>
<evidence type="ECO:0000256" key="4">
    <source>
        <dbReference type="ARBA" id="ARBA00022679"/>
    </source>
</evidence>
<proteinExistence type="inferred from homology"/>
<keyword evidence="5 10" id="KW-0547">Nucleotide-binding</keyword>
<dbReference type="InterPro" id="IPR006001">
    <property type="entry name" value="Therm_gnt_kin"/>
</dbReference>
<dbReference type="Pfam" id="PF01202">
    <property type="entry name" value="SKI"/>
    <property type="match status" value="1"/>
</dbReference>
<comment type="pathway">
    <text evidence="1">Carbohydrate acid metabolism.</text>
</comment>
<accession>A0A2S6AB31</accession>
<organism evidence="11 12">
    <name type="scientific">Nocardia nova</name>
    <dbReference type="NCBI Taxonomy" id="37330"/>
    <lineage>
        <taxon>Bacteria</taxon>
        <taxon>Bacillati</taxon>
        <taxon>Actinomycetota</taxon>
        <taxon>Actinomycetes</taxon>
        <taxon>Mycobacteriales</taxon>
        <taxon>Nocardiaceae</taxon>
        <taxon>Nocardia</taxon>
    </lineage>
</organism>
<evidence type="ECO:0000256" key="10">
    <source>
        <dbReference type="RuleBase" id="RU363066"/>
    </source>
</evidence>